<dbReference type="InterPro" id="IPR019826">
    <property type="entry name" value="Carboxylesterase_B_AS"/>
</dbReference>
<dbReference type="InterPro" id="IPR050309">
    <property type="entry name" value="Type-B_Carboxylest/Lipase"/>
</dbReference>
<evidence type="ECO:0000313" key="5">
    <source>
        <dbReference type="EMBL" id="KAK7749079.1"/>
    </source>
</evidence>
<accession>A0AAN9UJ04</accession>
<evidence type="ECO:0000313" key="6">
    <source>
        <dbReference type="Proteomes" id="UP001320420"/>
    </source>
</evidence>
<dbReference type="InterPro" id="IPR002018">
    <property type="entry name" value="CarbesteraseB"/>
</dbReference>
<evidence type="ECO:0000259" key="4">
    <source>
        <dbReference type="Pfam" id="PF00135"/>
    </source>
</evidence>
<dbReference type="EC" id="3.1.1.-" evidence="3"/>
<dbReference type="AlphaFoldDB" id="A0AAN9UJ04"/>
<sequence length="585" mass="63853">MTLGGTSKLFLDVSSSTFKHWRDGAFTMRLPGWLLTAAQLPIPGTAAPTTNQVISLEGYGKFTGTSINSTYSGYALPKPVDAWLGIDYATQPIGDGRFKPVDWPAPFEGVKAATTYGKACIQDPSTVAAETQSEACLSFNVYRPQGVPLDKKLPVLVWIHGGSFNSGSWKSFDGAAFVAASKAPIIAVTFHYRINSLGFLPSELFEQEGLLNLGVRDQHFFLKNFVQKHIGSFGGDPESVTLGGRSAGAHSVGIHYFHNYEDDAGQPYFARAIHQSGSVTARTFPNATYPLYVQQFQTFMDYLGCPTEDNAAALECLRAADIIDVRDISAKLYGDSESKMTWPFQPTQGGPLLEKFGSQSGYDGTFFHVPTITSNVVDEAKLYIVDDFETNQEFVDYLYNISPGLNGGDDLAQLQALYPDPATDPASPYAGSPNSTQYDRLAAALSDYAYICPGQETAYRAAAAGVPTWKLRFNANNSFPAWQGIPHTADTTYTWNDPGAQHPDVGLVYSAYLSSFVATGDPNALRYPGTPEWPAYTPAGYGLDSPPASQLLVQPDNRTRVELDVVRREACLYWRDPERAPRLNK</sequence>
<comment type="caution">
    <text evidence="5">The sequence shown here is derived from an EMBL/GenBank/DDBJ whole genome shotgun (WGS) entry which is preliminary data.</text>
</comment>
<evidence type="ECO:0000256" key="2">
    <source>
        <dbReference type="ARBA" id="ARBA00022801"/>
    </source>
</evidence>
<gene>
    <name evidence="5" type="ORF">SLS62_008474</name>
</gene>
<reference evidence="5 6" key="1">
    <citation type="submission" date="2024-02" db="EMBL/GenBank/DDBJ databases">
        <title>De novo assembly and annotation of 12 fungi associated with fruit tree decline syndrome in Ontario, Canada.</title>
        <authorList>
            <person name="Sulman M."/>
            <person name="Ellouze W."/>
            <person name="Ilyukhin E."/>
        </authorList>
    </citation>
    <scope>NUCLEOTIDE SEQUENCE [LARGE SCALE GENOMIC DNA]</scope>
    <source>
        <strain evidence="5 6">M11/M66-122</strain>
    </source>
</reference>
<proteinExistence type="inferred from homology"/>
<keyword evidence="2 3" id="KW-0378">Hydrolase</keyword>
<protein>
    <recommendedName>
        <fullName evidence="3">Carboxylic ester hydrolase</fullName>
        <ecNumber evidence="3">3.1.1.-</ecNumber>
    </recommendedName>
</protein>
<comment type="similarity">
    <text evidence="1 3">Belongs to the type-B carboxylesterase/lipase family.</text>
</comment>
<feature type="domain" description="Carboxylesterase type B" evidence="4">
    <location>
        <begin position="54"/>
        <end position="538"/>
    </location>
</feature>
<dbReference type="SUPFAM" id="SSF53474">
    <property type="entry name" value="alpha/beta-Hydrolases"/>
    <property type="match status" value="1"/>
</dbReference>
<dbReference type="Pfam" id="PF00135">
    <property type="entry name" value="COesterase"/>
    <property type="match status" value="1"/>
</dbReference>
<dbReference type="PANTHER" id="PTHR11559">
    <property type="entry name" value="CARBOXYLESTERASE"/>
    <property type="match status" value="1"/>
</dbReference>
<organism evidence="5 6">
    <name type="scientific">Diatrype stigma</name>
    <dbReference type="NCBI Taxonomy" id="117547"/>
    <lineage>
        <taxon>Eukaryota</taxon>
        <taxon>Fungi</taxon>
        <taxon>Dikarya</taxon>
        <taxon>Ascomycota</taxon>
        <taxon>Pezizomycotina</taxon>
        <taxon>Sordariomycetes</taxon>
        <taxon>Xylariomycetidae</taxon>
        <taxon>Xylariales</taxon>
        <taxon>Diatrypaceae</taxon>
        <taxon>Diatrype</taxon>
    </lineage>
</organism>
<evidence type="ECO:0000256" key="3">
    <source>
        <dbReference type="RuleBase" id="RU361235"/>
    </source>
</evidence>
<dbReference type="InterPro" id="IPR029058">
    <property type="entry name" value="AB_hydrolase_fold"/>
</dbReference>
<dbReference type="PROSITE" id="PS00122">
    <property type="entry name" value="CARBOXYLESTERASE_B_1"/>
    <property type="match status" value="1"/>
</dbReference>
<dbReference type="Proteomes" id="UP001320420">
    <property type="component" value="Unassembled WGS sequence"/>
</dbReference>
<dbReference type="Gene3D" id="3.40.50.1820">
    <property type="entry name" value="alpha/beta hydrolase"/>
    <property type="match status" value="1"/>
</dbReference>
<keyword evidence="6" id="KW-1185">Reference proteome</keyword>
<dbReference type="EMBL" id="JAKJXP020000079">
    <property type="protein sequence ID" value="KAK7749079.1"/>
    <property type="molecule type" value="Genomic_DNA"/>
</dbReference>
<name>A0AAN9UJ04_9PEZI</name>
<dbReference type="GO" id="GO:0016787">
    <property type="term" value="F:hydrolase activity"/>
    <property type="evidence" value="ECO:0007669"/>
    <property type="project" value="UniProtKB-KW"/>
</dbReference>
<evidence type="ECO:0000256" key="1">
    <source>
        <dbReference type="ARBA" id="ARBA00005964"/>
    </source>
</evidence>